<dbReference type="AlphaFoldDB" id="A0A7I7QJ10"/>
<gene>
    <name evidence="1" type="ORF">MSEDJ_03740</name>
</gene>
<dbReference type="RefSeq" id="WP_163795368.1">
    <property type="nucleotide sequence ID" value="NZ_AP022588.1"/>
</dbReference>
<dbReference type="EMBL" id="AP022588">
    <property type="protein sequence ID" value="BBY26278.1"/>
    <property type="molecule type" value="Genomic_DNA"/>
</dbReference>
<protein>
    <recommendedName>
        <fullName evidence="3">DUF4177 domain-containing protein</fullName>
    </recommendedName>
</protein>
<organism evidence="1 2">
    <name type="scientific">Mycolicibacterium sediminis</name>
    <dbReference type="NCBI Taxonomy" id="1286180"/>
    <lineage>
        <taxon>Bacteria</taxon>
        <taxon>Bacillati</taxon>
        <taxon>Actinomycetota</taxon>
        <taxon>Actinomycetes</taxon>
        <taxon>Mycobacteriales</taxon>
        <taxon>Mycobacteriaceae</taxon>
        <taxon>Mycolicibacterium</taxon>
    </lineage>
</organism>
<evidence type="ECO:0000313" key="2">
    <source>
        <dbReference type="Proteomes" id="UP000467193"/>
    </source>
</evidence>
<dbReference type="KEGG" id="msei:MSEDJ_03740"/>
<sequence>MSDITRWEYATVPLLTHATKQILDQWGEDGWELVSVLTGPTGEQHVAYLKRPK</sequence>
<evidence type="ECO:0000313" key="1">
    <source>
        <dbReference type="EMBL" id="BBY26278.1"/>
    </source>
</evidence>
<keyword evidence="2" id="KW-1185">Reference proteome</keyword>
<evidence type="ECO:0008006" key="3">
    <source>
        <dbReference type="Google" id="ProtNLM"/>
    </source>
</evidence>
<accession>A0A7I7QJ10</accession>
<reference evidence="1 2" key="1">
    <citation type="journal article" date="2019" name="Emerg. Microbes Infect.">
        <title>Comprehensive subspecies identification of 175 nontuberculous mycobacteria species based on 7547 genomic profiles.</title>
        <authorList>
            <person name="Matsumoto Y."/>
            <person name="Kinjo T."/>
            <person name="Motooka D."/>
            <person name="Nabeya D."/>
            <person name="Jung N."/>
            <person name="Uechi K."/>
            <person name="Horii T."/>
            <person name="Iida T."/>
            <person name="Fujita J."/>
            <person name="Nakamura S."/>
        </authorList>
    </citation>
    <scope>NUCLEOTIDE SEQUENCE [LARGE SCALE GENOMIC DNA]</scope>
    <source>
        <strain evidence="1 2">JCM 17899</strain>
    </source>
</reference>
<proteinExistence type="predicted"/>
<dbReference type="Proteomes" id="UP000467193">
    <property type="component" value="Chromosome"/>
</dbReference>
<name>A0A7I7QJ10_9MYCO</name>